<keyword evidence="4" id="KW-0029">Amino-acid transport</keyword>
<dbReference type="Gene3D" id="1.20.1740.10">
    <property type="entry name" value="Amino acid/polyamine transporter I"/>
    <property type="match status" value="1"/>
</dbReference>
<proteinExistence type="predicted"/>
<evidence type="ECO:0000259" key="9">
    <source>
        <dbReference type="Pfam" id="PF00324"/>
    </source>
</evidence>
<comment type="subcellular location">
    <subcellularLocation>
        <location evidence="1">Membrane</location>
        <topology evidence="1">Multi-pass membrane protein</topology>
    </subcellularLocation>
</comment>
<reference evidence="10 11" key="1">
    <citation type="journal article" date="2016" name="Genome Biol. Evol.">
        <title>Divergent and convergent evolution of fungal pathogenicity.</title>
        <authorList>
            <person name="Shang Y."/>
            <person name="Xiao G."/>
            <person name="Zheng P."/>
            <person name="Cen K."/>
            <person name="Zhan S."/>
            <person name="Wang C."/>
        </authorList>
    </citation>
    <scope>NUCLEOTIDE SEQUENCE [LARGE SCALE GENOMIC DNA]</scope>
    <source>
        <strain evidence="10 11">ARSEF 7405</strain>
    </source>
</reference>
<feature type="compositionally biased region" description="Basic residues" evidence="7">
    <location>
        <begin position="531"/>
        <end position="540"/>
    </location>
</feature>
<feature type="transmembrane region" description="Helical" evidence="8">
    <location>
        <begin position="478"/>
        <end position="499"/>
    </location>
</feature>
<dbReference type="FunFam" id="1.20.1740.10:FF:000070">
    <property type="entry name" value="Amino acid transporter (Eurofung)"/>
    <property type="match status" value="1"/>
</dbReference>
<dbReference type="VEuPathDB" id="FungiDB:AAP_04202"/>
<evidence type="ECO:0000256" key="1">
    <source>
        <dbReference type="ARBA" id="ARBA00004141"/>
    </source>
</evidence>
<feature type="region of interest" description="Disordered" evidence="7">
    <location>
        <begin position="1"/>
        <end position="23"/>
    </location>
</feature>
<keyword evidence="3 8" id="KW-0812">Transmembrane</keyword>
<feature type="transmembrane region" description="Helical" evidence="8">
    <location>
        <begin position="193"/>
        <end position="211"/>
    </location>
</feature>
<dbReference type="EMBL" id="AZGZ01000019">
    <property type="protein sequence ID" value="KZZ89851.1"/>
    <property type="molecule type" value="Genomic_DNA"/>
</dbReference>
<keyword evidence="2" id="KW-0813">Transport</keyword>
<name>A0A167XAW7_9EURO</name>
<keyword evidence="11" id="KW-1185">Reference proteome</keyword>
<feature type="transmembrane region" description="Helical" evidence="8">
    <location>
        <begin position="160"/>
        <end position="181"/>
    </location>
</feature>
<dbReference type="Pfam" id="PF00324">
    <property type="entry name" value="AA_permease"/>
    <property type="match status" value="1"/>
</dbReference>
<dbReference type="InterPro" id="IPR004840">
    <property type="entry name" value="Amino_acid_permease_CS"/>
</dbReference>
<dbReference type="PANTHER" id="PTHR43341:SF37">
    <property type="entry name" value="AMINO ACID TRANSPORTER (EUROFUNG)"/>
    <property type="match status" value="1"/>
</dbReference>
<dbReference type="InterPro" id="IPR004841">
    <property type="entry name" value="AA-permease/SLC12A_dom"/>
</dbReference>
<dbReference type="PANTHER" id="PTHR43341">
    <property type="entry name" value="AMINO ACID PERMEASE"/>
    <property type="match status" value="1"/>
</dbReference>
<keyword evidence="6 8" id="KW-0472">Membrane</keyword>
<feature type="transmembrane region" description="Helical" evidence="8">
    <location>
        <begin position="272"/>
        <end position="294"/>
    </location>
</feature>
<dbReference type="GO" id="GO:0015171">
    <property type="term" value="F:amino acid transmembrane transporter activity"/>
    <property type="evidence" value="ECO:0007669"/>
    <property type="project" value="TreeGrafter"/>
</dbReference>
<organism evidence="10 11">
    <name type="scientific">Ascosphaera apis ARSEF 7405</name>
    <dbReference type="NCBI Taxonomy" id="392613"/>
    <lineage>
        <taxon>Eukaryota</taxon>
        <taxon>Fungi</taxon>
        <taxon>Dikarya</taxon>
        <taxon>Ascomycota</taxon>
        <taxon>Pezizomycotina</taxon>
        <taxon>Eurotiomycetes</taxon>
        <taxon>Eurotiomycetidae</taxon>
        <taxon>Onygenales</taxon>
        <taxon>Ascosphaeraceae</taxon>
        <taxon>Ascosphaera</taxon>
    </lineage>
</organism>
<feature type="domain" description="Amino acid permease/ SLC12A" evidence="9">
    <location>
        <begin position="50"/>
        <end position="499"/>
    </location>
</feature>
<dbReference type="PROSITE" id="PS00218">
    <property type="entry name" value="AMINO_ACID_PERMEASE_1"/>
    <property type="match status" value="1"/>
</dbReference>
<evidence type="ECO:0000256" key="5">
    <source>
        <dbReference type="ARBA" id="ARBA00022989"/>
    </source>
</evidence>
<keyword evidence="5 8" id="KW-1133">Transmembrane helix</keyword>
<dbReference type="Proteomes" id="UP000242877">
    <property type="component" value="Unassembled WGS sequence"/>
</dbReference>
<feature type="transmembrane region" description="Helical" evidence="8">
    <location>
        <begin position="370"/>
        <end position="387"/>
    </location>
</feature>
<evidence type="ECO:0000313" key="10">
    <source>
        <dbReference type="EMBL" id="KZZ89851.1"/>
    </source>
</evidence>
<feature type="transmembrane region" description="Helical" evidence="8">
    <location>
        <begin position="441"/>
        <end position="466"/>
    </location>
</feature>
<feature type="transmembrane region" description="Helical" evidence="8">
    <location>
        <begin position="231"/>
        <end position="251"/>
    </location>
</feature>
<feature type="transmembrane region" description="Helical" evidence="8">
    <location>
        <begin position="123"/>
        <end position="140"/>
    </location>
</feature>
<comment type="caution">
    <text evidence="10">The sequence shown here is derived from an EMBL/GenBank/DDBJ whole genome shotgun (WGS) entry which is preliminary data.</text>
</comment>
<protein>
    <submittedName>
        <fullName evidence="10">Histidine permease</fullName>
    </submittedName>
</protein>
<evidence type="ECO:0000256" key="4">
    <source>
        <dbReference type="ARBA" id="ARBA00022970"/>
    </source>
</evidence>
<dbReference type="OrthoDB" id="3900342at2759"/>
<feature type="transmembrane region" description="Helical" evidence="8">
    <location>
        <begin position="321"/>
        <end position="343"/>
    </location>
</feature>
<dbReference type="InterPro" id="IPR050524">
    <property type="entry name" value="APC_YAT"/>
</dbReference>
<feature type="region of interest" description="Disordered" evidence="7">
    <location>
        <begin position="527"/>
        <end position="548"/>
    </location>
</feature>
<evidence type="ECO:0000256" key="7">
    <source>
        <dbReference type="SAM" id="MobiDB-lite"/>
    </source>
</evidence>
<evidence type="ECO:0000256" key="8">
    <source>
        <dbReference type="SAM" id="Phobius"/>
    </source>
</evidence>
<sequence length="548" mass="60127">MKSPTEKEAEGNSPASEDAIDTQSGEMYTKDGLEMQEQTEGLAHTLSSRHLMMFSIGSSIGMGLWLGSGTSLRNGGPAGIFLGYLLASTIAMSVNQSVGELAIMYPIPSAFSQWSNKFVDRSFAFTIGWGYWFSTAITLSNELQGASTVLHFWTDKVPTAAWLTVFLAVIFLISICAVTVFGEIEVVMSTIKLLWIFVVIVACIVISAGGAPNHQRTGFQYWNDTPFTNGFKGFLSVMGTCVFAMEGTELAGLSAAEARNPLKAIPKAVNSVWARLGLFYLVGSLMVTITVSPYNPSVFGGSGTNASPFVVAFRDAHLPGLAHAMNAVIFISVVSSGNANAYASTRTLMGLAEIGLAPKFIGKCDKAGRPWVSVIITFLVSGGLSYLNVSNSGATVFGWFSNLTTLCVLWTWGSIMLCDLRFRMAWKAQGRDDRDIPWKSWAYPYANIWGLGWCILLIVVQFYLAVWPLGEKQSAKSFFANWISMVALLALYACCRLYFRGRWWIPLKEIDLDADLRTYPEMEDEEAKSNMKQKLRKFVKKSSSSEKS</sequence>
<accession>A0A167XAW7</accession>
<evidence type="ECO:0000256" key="3">
    <source>
        <dbReference type="ARBA" id="ARBA00022692"/>
    </source>
</evidence>
<dbReference type="GO" id="GO:0016020">
    <property type="term" value="C:membrane"/>
    <property type="evidence" value="ECO:0007669"/>
    <property type="project" value="UniProtKB-SubCell"/>
</dbReference>
<feature type="transmembrane region" description="Helical" evidence="8">
    <location>
        <begin position="399"/>
        <end position="420"/>
    </location>
</feature>
<dbReference type="PIRSF" id="PIRSF006060">
    <property type="entry name" value="AA_transporter"/>
    <property type="match status" value="1"/>
</dbReference>
<evidence type="ECO:0000313" key="11">
    <source>
        <dbReference type="Proteomes" id="UP000242877"/>
    </source>
</evidence>
<dbReference type="AlphaFoldDB" id="A0A167XAW7"/>
<gene>
    <name evidence="10" type="ORF">AAP_04202</name>
</gene>
<evidence type="ECO:0000256" key="6">
    <source>
        <dbReference type="ARBA" id="ARBA00023136"/>
    </source>
</evidence>
<evidence type="ECO:0000256" key="2">
    <source>
        <dbReference type="ARBA" id="ARBA00022448"/>
    </source>
</evidence>
<feature type="compositionally biased region" description="Basic and acidic residues" evidence="7">
    <location>
        <begin position="1"/>
        <end position="10"/>
    </location>
</feature>